<evidence type="ECO:0000313" key="3">
    <source>
        <dbReference type="EMBL" id="ROR53212.1"/>
    </source>
</evidence>
<proteinExistence type="predicted"/>
<reference evidence="3 4" key="1">
    <citation type="submission" date="2018-11" db="EMBL/GenBank/DDBJ databases">
        <title>Sequencing the genomes of 1000 actinobacteria strains.</title>
        <authorList>
            <person name="Klenk H.-P."/>
        </authorList>
    </citation>
    <scope>NUCLEOTIDE SEQUENCE [LARGE SCALE GENOMIC DNA]</scope>
    <source>
        <strain evidence="3 4">DSM 10546</strain>
    </source>
</reference>
<feature type="transmembrane region" description="Helical" evidence="2">
    <location>
        <begin position="92"/>
        <end position="112"/>
    </location>
</feature>
<sequence length="147" mass="15438">MTGAHVPQEPTSHDDGRSIGDIVGDLSRNFSTLVRQELELAKAELKQDAGKAGKGAGMLGGAGITAHLALTFLSLAAWWTLAIWIGNHDHPALGWSGLILAVLWAIVAAVLASAGKKSLKDVDGIPQTTQTAKQIPDALKGNEEKNR</sequence>
<dbReference type="InterPro" id="IPR009937">
    <property type="entry name" value="Phage_holin_3_6"/>
</dbReference>
<dbReference type="AlphaFoldDB" id="A0A3N1ZSW8"/>
<dbReference type="EMBL" id="RKHG01000001">
    <property type="protein sequence ID" value="ROR53212.1"/>
    <property type="molecule type" value="Genomic_DNA"/>
</dbReference>
<feature type="region of interest" description="Disordered" evidence="1">
    <location>
        <begin position="123"/>
        <end position="147"/>
    </location>
</feature>
<feature type="transmembrane region" description="Helical" evidence="2">
    <location>
        <begin position="64"/>
        <end position="86"/>
    </location>
</feature>
<evidence type="ECO:0000256" key="2">
    <source>
        <dbReference type="SAM" id="Phobius"/>
    </source>
</evidence>
<keyword evidence="2" id="KW-1133">Transmembrane helix</keyword>
<organism evidence="3 4">
    <name type="scientific">Luteococcus japonicus</name>
    <dbReference type="NCBI Taxonomy" id="33984"/>
    <lineage>
        <taxon>Bacteria</taxon>
        <taxon>Bacillati</taxon>
        <taxon>Actinomycetota</taxon>
        <taxon>Actinomycetes</taxon>
        <taxon>Propionibacteriales</taxon>
        <taxon>Propionibacteriaceae</taxon>
        <taxon>Luteococcus</taxon>
    </lineage>
</organism>
<comment type="caution">
    <text evidence="3">The sequence shown here is derived from an EMBL/GenBank/DDBJ whole genome shotgun (WGS) entry which is preliminary data.</text>
</comment>
<keyword evidence="2" id="KW-0812">Transmembrane</keyword>
<accession>A0A3N1ZSW8</accession>
<name>A0A3N1ZSW8_9ACTN</name>
<evidence type="ECO:0000313" key="4">
    <source>
        <dbReference type="Proteomes" id="UP000275749"/>
    </source>
</evidence>
<dbReference type="RefSeq" id="WP_123574748.1">
    <property type="nucleotide sequence ID" value="NZ_RKHG01000001.1"/>
</dbReference>
<protein>
    <submittedName>
        <fullName evidence="3">Putative superfamily III holin-X</fullName>
    </submittedName>
</protein>
<gene>
    <name evidence="3" type="ORF">EDD41_0343</name>
</gene>
<keyword evidence="2" id="KW-0472">Membrane</keyword>
<dbReference type="Pfam" id="PF07332">
    <property type="entry name" value="Phage_holin_3_6"/>
    <property type="match status" value="1"/>
</dbReference>
<dbReference type="Proteomes" id="UP000275749">
    <property type="component" value="Unassembled WGS sequence"/>
</dbReference>
<evidence type="ECO:0000256" key="1">
    <source>
        <dbReference type="SAM" id="MobiDB-lite"/>
    </source>
</evidence>